<dbReference type="GO" id="GO:0005524">
    <property type="term" value="F:ATP binding"/>
    <property type="evidence" value="ECO:0007669"/>
    <property type="project" value="UniProtKB-KW"/>
</dbReference>
<accession>A0A2V2YNJ2</accession>
<comment type="caution">
    <text evidence="10">The sequence shown here is derived from an EMBL/GenBank/DDBJ whole genome shotgun (WGS) entry which is preliminary data.</text>
</comment>
<dbReference type="InterPro" id="IPR003439">
    <property type="entry name" value="ABC_transporter-like_ATP-bd"/>
</dbReference>
<dbReference type="Gene3D" id="1.20.1560.10">
    <property type="entry name" value="ABC transporter type 1, transmembrane domain"/>
    <property type="match status" value="1"/>
</dbReference>
<dbReference type="InterPro" id="IPR039421">
    <property type="entry name" value="Type_1_exporter"/>
</dbReference>
<sequence length="612" mass="68993">MHEDILSTGKRISYYHRLLRLMFRLHPVISVIWCLMILIPSIFPLLQVWLNKTAIDRISELTGNSLILNQVLFIVAALYLCNVAVVVVGSITNYFYTILKEDVGYQLKVEIARKALSIPFSGFEDSKLYDRMQLAQSAVAKNILDAIKSVMQAVSLTITLLGMIGILFVAHWSLPIVLLGSALPGILLLLIVKKRRVQLAVTTTPQGREMEYTYKLMLARETAKEIRLYHLGETLLSRWEQIFNQVRKLFLKQTVRESLSETIGVMMLSLASGGVAIVLVYQIAGGHLTIGDYVALSTSIITLQAALGNFGQHISDIFVIGLHVTHYYDFIDENHNQSHAEENLLVDIKECDQIFVKNLNYYYNGNDMAVLENISFNVRNGEKIAIVGENGAGKSTLVNCLLGLYPVPEKTIYYGNTDLQRIDKMELWSQVSAVFQDFVKYQYSLRDNVGFGWINRLDDDELIMKALKSSGMGLLNERLVNGLESTLGRLFQDGQELSGGQWQRIAIARAFMRPASLLLFDEPTAALDPNAEMDIFRRFLELSKDKTAIMVSHRLGPARLADRILVLKSGRIVEQGTHQELMELSGEYASMFNSQAAWYQDNVDYSVIREVG</sequence>
<evidence type="ECO:0000256" key="2">
    <source>
        <dbReference type="ARBA" id="ARBA00022692"/>
    </source>
</evidence>
<dbReference type="PANTHER" id="PTHR24221">
    <property type="entry name" value="ATP-BINDING CASSETTE SUB-FAMILY B"/>
    <property type="match status" value="1"/>
</dbReference>
<evidence type="ECO:0000256" key="5">
    <source>
        <dbReference type="ARBA" id="ARBA00022989"/>
    </source>
</evidence>
<dbReference type="Pfam" id="PF00005">
    <property type="entry name" value="ABC_tran"/>
    <property type="match status" value="1"/>
</dbReference>
<dbReference type="Pfam" id="PF00664">
    <property type="entry name" value="ABC_membrane"/>
    <property type="match status" value="1"/>
</dbReference>
<protein>
    <submittedName>
        <fullName evidence="10">ATP-binding cassette subfamily B protein</fullName>
    </submittedName>
</protein>
<dbReference type="InterPro" id="IPR036640">
    <property type="entry name" value="ABC1_TM_sf"/>
</dbReference>
<keyword evidence="2 7" id="KW-0812">Transmembrane</keyword>
<dbReference type="PROSITE" id="PS50929">
    <property type="entry name" value="ABC_TM1F"/>
    <property type="match status" value="1"/>
</dbReference>
<reference evidence="10 11" key="1">
    <citation type="submission" date="2018-05" db="EMBL/GenBank/DDBJ databases">
        <title>Genomic Encyclopedia of Type Strains, Phase III (KMG-III): the genomes of soil and plant-associated and newly described type strains.</title>
        <authorList>
            <person name="Whitman W."/>
        </authorList>
    </citation>
    <scope>NUCLEOTIDE SEQUENCE [LARGE SCALE GENOMIC DNA]</scope>
    <source>
        <strain evidence="10 11">CECT 5696</strain>
    </source>
</reference>
<organism evidence="10 11">
    <name type="scientific">Paenibacillus cellulosilyticus</name>
    <dbReference type="NCBI Taxonomy" id="375489"/>
    <lineage>
        <taxon>Bacteria</taxon>
        <taxon>Bacillati</taxon>
        <taxon>Bacillota</taxon>
        <taxon>Bacilli</taxon>
        <taxon>Bacillales</taxon>
        <taxon>Paenibacillaceae</taxon>
        <taxon>Paenibacillus</taxon>
    </lineage>
</organism>
<feature type="domain" description="ABC transporter" evidence="8">
    <location>
        <begin position="354"/>
        <end position="594"/>
    </location>
</feature>
<dbReference type="CDD" id="cd03228">
    <property type="entry name" value="ABCC_MRP_Like"/>
    <property type="match status" value="1"/>
</dbReference>
<dbReference type="SUPFAM" id="SSF90123">
    <property type="entry name" value="ABC transporter transmembrane region"/>
    <property type="match status" value="1"/>
</dbReference>
<dbReference type="PROSITE" id="PS00211">
    <property type="entry name" value="ABC_TRANSPORTER_1"/>
    <property type="match status" value="1"/>
</dbReference>
<dbReference type="GO" id="GO:0140359">
    <property type="term" value="F:ABC-type transporter activity"/>
    <property type="evidence" value="ECO:0007669"/>
    <property type="project" value="InterPro"/>
</dbReference>
<keyword evidence="3" id="KW-0547">Nucleotide-binding</keyword>
<feature type="transmembrane region" description="Helical" evidence="7">
    <location>
        <begin position="21"/>
        <end position="43"/>
    </location>
</feature>
<evidence type="ECO:0000313" key="10">
    <source>
        <dbReference type="EMBL" id="PWV95966.1"/>
    </source>
</evidence>
<dbReference type="GO" id="GO:0034040">
    <property type="term" value="F:ATPase-coupled lipid transmembrane transporter activity"/>
    <property type="evidence" value="ECO:0007669"/>
    <property type="project" value="TreeGrafter"/>
</dbReference>
<feature type="transmembrane region" description="Helical" evidence="7">
    <location>
        <begin position="71"/>
        <end position="96"/>
    </location>
</feature>
<dbReference type="SUPFAM" id="SSF52540">
    <property type="entry name" value="P-loop containing nucleoside triphosphate hydrolases"/>
    <property type="match status" value="1"/>
</dbReference>
<keyword evidence="5 7" id="KW-1133">Transmembrane helix</keyword>
<dbReference type="InterPro" id="IPR027417">
    <property type="entry name" value="P-loop_NTPase"/>
</dbReference>
<dbReference type="InterPro" id="IPR003593">
    <property type="entry name" value="AAA+_ATPase"/>
</dbReference>
<dbReference type="GO" id="GO:0005886">
    <property type="term" value="C:plasma membrane"/>
    <property type="evidence" value="ECO:0007669"/>
    <property type="project" value="UniProtKB-SubCell"/>
</dbReference>
<comment type="subcellular location">
    <subcellularLocation>
        <location evidence="1">Cell membrane</location>
        <topology evidence="1">Multi-pass membrane protein</topology>
    </subcellularLocation>
</comment>
<dbReference type="Proteomes" id="UP000246635">
    <property type="component" value="Unassembled WGS sequence"/>
</dbReference>
<gene>
    <name evidence="10" type="ORF">DFQ01_12343</name>
</gene>
<name>A0A2V2YNJ2_9BACL</name>
<feature type="domain" description="ABC transmembrane type-1" evidence="9">
    <location>
        <begin position="41"/>
        <end position="317"/>
    </location>
</feature>
<dbReference type="InterPro" id="IPR017871">
    <property type="entry name" value="ABC_transporter-like_CS"/>
</dbReference>
<feature type="transmembrane region" description="Helical" evidence="7">
    <location>
        <begin position="262"/>
        <end position="284"/>
    </location>
</feature>
<feature type="transmembrane region" description="Helical" evidence="7">
    <location>
        <begin position="150"/>
        <end position="170"/>
    </location>
</feature>
<dbReference type="PROSITE" id="PS50893">
    <property type="entry name" value="ABC_TRANSPORTER_2"/>
    <property type="match status" value="1"/>
</dbReference>
<evidence type="ECO:0000313" key="11">
    <source>
        <dbReference type="Proteomes" id="UP000246635"/>
    </source>
</evidence>
<evidence type="ECO:0000259" key="9">
    <source>
        <dbReference type="PROSITE" id="PS50929"/>
    </source>
</evidence>
<keyword evidence="6 7" id="KW-0472">Membrane</keyword>
<dbReference type="AlphaFoldDB" id="A0A2V2YNJ2"/>
<keyword evidence="11" id="KW-1185">Reference proteome</keyword>
<keyword evidence="4 10" id="KW-0067">ATP-binding</keyword>
<evidence type="ECO:0000256" key="7">
    <source>
        <dbReference type="SAM" id="Phobius"/>
    </source>
</evidence>
<evidence type="ECO:0000256" key="4">
    <source>
        <dbReference type="ARBA" id="ARBA00022840"/>
    </source>
</evidence>
<dbReference type="EMBL" id="QGTQ01000023">
    <property type="protein sequence ID" value="PWV95966.1"/>
    <property type="molecule type" value="Genomic_DNA"/>
</dbReference>
<evidence type="ECO:0000256" key="1">
    <source>
        <dbReference type="ARBA" id="ARBA00004651"/>
    </source>
</evidence>
<evidence type="ECO:0000256" key="6">
    <source>
        <dbReference type="ARBA" id="ARBA00023136"/>
    </source>
</evidence>
<dbReference type="GO" id="GO:0016887">
    <property type="term" value="F:ATP hydrolysis activity"/>
    <property type="evidence" value="ECO:0007669"/>
    <property type="project" value="InterPro"/>
</dbReference>
<dbReference type="InterPro" id="IPR011527">
    <property type="entry name" value="ABC1_TM_dom"/>
</dbReference>
<evidence type="ECO:0000259" key="8">
    <source>
        <dbReference type="PROSITE" id="PS50893"/>
    </source>
</evidence>
<dbReference type="SMART" id="SM00382">
    <property type="entry name" value="AAA"/>
    <property type="match status" value="1"/>
</dbReference>
<feature type="transmembrane region" description="Helical" evidence="7">
    <location>
        <begin position="176"/>
        <end position="192"/>
    </location>
</feature>
<evidence type="ECO:0000256" key="3">
    <source>
        <dbReference type="ARBA" id="ARBA00022741"/>
    </source>
</evidence>
<proteinExistence type="predicted"/>
<dbReference type="Gene3D" id="3.40.50.300">
    <property type="entry name" value="P-loop containing nucleotide triphosphate hydrolases"/>
    <property type="match status" value="1"/>
</dbReference>
<dbReference type="PANTHER" id="PTHR24221:SF646">
    <property type="entry name" value="HAEMOLYSIN SECRETION ATP-BINDING PROTEIN"/>
    <property type="match status" value="1"/>
</dbReference>